<dbReference type="AlphaFoldDB" id="A0A1H4ZYM8"/>
<reference evidence="3" key="1">
    <citation type="submission" date="2016-10" db="EMBL/GenBank/DDBJ databases">
        <authorList>
            <person name="Varghese N."/>
            <person name="Submissions S."/>
        </authorList>
    </citation>
    <scope>NUCLEOTIDE SEQUENCE [LARGE SCALE GENOMIC DNA]</scope>
    <source>
        <strain evidence="3">DSM 44234</strain>
    </source>
</reference>
<protein>
    <recommendedName>
        <fullName evidence="4">HEPN domain-containing protein</fullName>
    </recommendedName>
</protein>
<evidence type="ECO:0000256" key="1">
    <source>
        <dbReference type="SAM" id="MobiDB-lite"/>
    </source>
</evidence>
<keyword evidence="3" id="KW-1185">Reference proteome</keyword>
<dbReference type="Proteomes" id="UP000182241">
    <property type="component" value="Unassembled WGS sequence"/>
</dbReference>
<name>A0A1H4ZYM8_TSUTY</name>
<proteinExistence type="predicted"/>
<evidence type="ECO:0000313" key="3">
    <source>
        <dbReference type="Proteomes" id="UP000182241"/>
    </source>
</evidence>
<evidence type="ECO:0000313" key="2">
    <source>
        <dbReference type="EMBL" id="SED34571.1"/>
    </source>
</evidence>
<feature type="region of interest" description="Disordered" evidence="1">
    <location>
        <begin position="69"/>
        <end position="99"/>
    </location>
</feature>
<dbReference type="EMBL" id="FNSA01000003">
    <property type="protein sequence ID" value="SED34571.1"/>
    <property type="molecule type" value="Genomic_DNA"/>
</dbReference>
<dbReference type="STRING" id="57704.SAMN04489793_4707"/>
<sequence length="148" mass="15965">MGRDADDDLVAVTAVWGTMSEQRNEARAHLQHAHDFLDGARANLALGNLRAAGSDAVLAGIRAKDAMSTALTGSTRKSDDHRSAVKELSTALGKRPETPAAERALTELVKFKTPLQYSTQRIEETRVTGLVRRAESLVELADEIVTQG</sequence>
<organism evidence="2 3">
    <name type="scientific">Tsukamurella tyrosinosolvens</name>
    <dbReference type="NCBI Taxonomy" id="57704"/>
    <lineage>
        <taxon>Bacteria</taxon>
        <taxon>Bacillati</taxon>
        <taxon>Actinomycetota</taxon>
        <taxon>Actinomycetes</taxon>
        <taxon>Mycobacteriales</taxon>
        <taxon>Tsukamurellaceae</taxon>
        <taxon>Tsukamurella</taxon>
    </lineage>
</organism>
<feature type="compositionally biased region" description="Basic and acidic residues" evidence="1">
    <location>
        <begin position="76"/>
        <end position="85"/>
    </location>
</feature>
<evidence type="ECO:0008006" key="4">
    <source>
        <dbReference type="Google" id="ProtNLM"/>
    </source>
</evidence>
<dbReference type="Gene3D" id="1.20.120.330">
    <property type="entry name" value="Nucleotidyltransferases domain 2"/>
    <property type="match status" value="1"/>
</dbReference>
<accession>A0A1H4ZYM8</accession>
<gene>
    <name evidence="2" type="ORF">SAMN04489793_4707</name>
</gene>